<dbReference type="EMBL" id="CAFBPZ010000021">
    <property type="protein sequence ID" value="CAB5036587.1"/>
    <property type="molecule type" value="Genomic_DNA"/>
</dbReference>
<dbReference type="AlphaFoldDB" id="A0A6J7S684"/>
<sequence length="64" mass="6623">MKTFVVTEMTCANCVRHVTEAVEIVAGVDRVVVDLATGTVQIQGDPDSAAVISAIVAAGYQATE</sequence>
<evidence type="ECO:0000256" key="1">
    <source>
        <dbReference type="ARBA" id="ARBA00022723"/>
    </source>
</evidence>
<dbReference type="PROSITE" id="PS50846">
    <property type="entry name" value="HMA_2"/>
    <property type="match status" value="1"/>
</dbReference>
<evidence type="ECO:0000313" key="4">
    <source>
        <dbReference type="EMBL" id="CAB5036587.1"/>
    </source>
</evidence>
<dbReference type="Pfam" id="PF00403">
    <property type="entry name" value="HMA"/>
    <property type="match status" value="1"/>
</dbReference>
<accession>A0A6J7S684</accession>
<dbReference type="SUPFAM" id="SSF55008">
    <property type="entry name" value="HMA, heavy metal-associated domain"/>
    <property type="match status" value="1"/>
</dbReference>
<dbReference type="PROSITE" id="PS01047">
    <property type="entry name" value="HMA_1"/>
    <property type="match status" value="1"/>
</dbReference>
<dbReference type="GO" id="GO:0046872">
    <property type="term" value="F:metal ion binding"/>
    <property type="evidence" value="ECO:0007669"/>
    <property type="project" value="UniProtKB-KW"/>
</dbReference>
<evidence type="ECO:0000259" key="2">
    <source>
        <dbReference type="PROSITE" id="PS50846"/>
    </source>
</evidence>
<reference evidence="4" key="1">
    <citation type="submission" date="2020-05" db="EMBL/GenBank/DDBJ databases">
        <authorList>
            <person name="Chiriac C."/>
            <person name="Salcher M."/>
            <person name="Ghai R."/>
            <person name="Kavagutti S V."/>
        </authorList>
    </citation>
    <scope>NUCLEOTIDE SEQUENCE</scope>
</reference>
<dbReference type="EMBL" id="CAFBMC010000019">
    <property type="protein sequence ID" value="CAB4893313.1"/>
    <property type="molecule type" value="Genomic_DNA"/>
</dbReference>
<organism evidence="4">
    <name type="scientific">freshwater metagenome</name>
    <dbReference type="NCBI Taxonomy" id="449393"/>
    <lineage>
        <taxon>unclassified sequences</taxon>
        <taxon>metagenomes</taxon>
        <taxon>ecological metagenomes</taxon>
    </lineage>
</organism>
<dbReference type="InterPro" id="IPR017969">
    <property type="entry name" value="Heavy-metal-associated_CS"/>
</dbReference>
<keyword evidence="1" id="KW-0479">Metal-binding</keyword>
<protein>
    <submittedName>
        <fullName evidence="4">Unannotated protein</fullName>
    </submittedName>
</protein>
<dbReference type="CDD" id="cd00371">
    <property type="entry name" value="HMA"/>
    <property type="match status" value="1"/>
</dbReference>
<evidence type="ECO:0000313" key="3">
    <source>
        <dbReference type="EMBL" id="CAB4893313.1"/>
    </source>
</evidence>
<dbReference type="InterPro" id="IPR006121">
    <property type="entry name" value="HMA_dom"/>
</dbReference>
<dbReference type="InterPro" id="IPR036163">
    <property type="entry name" value="HMA_dom_sf"/>
</dbReference>
<dbReference type="Gene3D" id="3.30.70.100">
    <property type="match status" value="1"/>
</dbReference>
<gene>
    <name evidence="3" type="ORF">UFOPK3495_00534</name>
    <name evidence="4" type="ORF">UFOPK4237_00493</name>
</gene>
<proteinExistence type="predicted"/>
<name>A0A6J7S684_9ZZZZ</name>
<feature type="domain" description="HMA" evidence="2">
    <location>
        <begin position="1"/>
        <end position="63"/>
    </location>
</feature>